<dbReference type="Proteomes" id="UP000193411">
    <property type="component" value="Unassembled WGS sequence"/>
</dbReference>
<accession>A0A1Y2HS23</accession>
<keyword evidence="2" id="KW-1185">Reference proteome</keyword>
<reference evidence="1 2" key="1">
    <citation type="submission" date="2016-07" db="EMBL/GenBank/DDBJ databases">
        <title>Pervasive Adenine N6-methylation of Active Genes in Fungi.</title>
        <authorList>
            <consortium name="DOE Joint Genome Institute"/>
            <person name="Mondo S.J."/>
            <person name="Dannebaum R.O."/>
            <person name="Kuo R.C."/>
            <person name="Labutti K."/>
            <person name="Haridas S."/>
            <person name="Kuo A."/>
            <person name="Salamov A."/>
            <person name="Ahrendt S.R."/>
            <person name="Lipzen A."/>
            <person name="Sullivan W."/>
            <person name="Andreopoulos W.B."/>
            <person name="Clum A."/>
            <person name="Lindquist E."/>
            <person name="Daum C."/>
            <person name="Ramamoorthy G.K."/>
            <person name="Gryganskyi A."/>
            <person name="Culley D."/>
            <person name="Magnuson J.K."/>
            <person name="James T.Y."/>
            <person name="O'Malley M.A."/>
            <person name="Stajich J.E."/>
            <person name="Spatafora J.W."/>
            <person name="Visel A."/>
            <person name="Grigoriev I.V."/>
        </authorList>
    </citation>
    <scope>NUCLEOTIDE SEQUENCE [LARGE SCALE GENOMIC DNA]</scope>
    <source>
        <strain evidence="1 2">PL171</strain>
    </source>
</reference>
<dbReference type="EMBL" id="MCFL01000013">
    <property type="protein sequence ID" value="ORZ37339.1"/>
    <property type="molecule type" value="Genomic_DNA"/>
</dbReference>
<name>A0A1Y2HS23_9FUNG</name>
<organism evidence="1 2">
    <name type="scientific">Catenaria anguillulae PL171</name>
    <dbReference type="NCBI Taxonomy" id="765915"/>
    <lineage>
        <taxon>Eukaryota</taxon>
        <taxon>Fungi</taxon>
        <taxon>Fungi incertae sedis</taxon>
        <taxon>Blastocladiomycota</taxon>
        <taxon>Blastocladiomycetes</taxon>
        <taxon>Blastocladiales</taxon>
        <taxon>Catenariaceae</taxon>
        <taxon>Catenaria</taxon>
    </lineage>
</organism>
<dbReference type="AlphaFoldDB" id="A0A1Y2HS23"/>
<proteinExistence type="predicted"/>
<sequence length="105" mass="11915">MPPAAILMPTNGGEIVDRDRQPKRAFRIARYRPCHSALGIPLAKALMSRQSRLSIGQGLDETVISFRKRRDGCFTCHYCSYAVSYIHYRVGCFLALCVKCNLRFC</sequence>
<gene>
    <name evidence="1" type="ORF">BCR44DRAFT_1430953</name>
</gene>
<protein>
    <submittedName>
        <fullName evidence="1">Uncharacterized protein</fullName>
    </submittedName>
</protein>
<evidence type="ECO:0000313" key="2">
    <source>
        <dbReference type="Proteomes" id="UP000193411"/>
    </source>
</evidence>
<comment type="caution">
    <text evidence="1">The sequence shown here is derived from an EMBL/GenBank/DDBJ whole genome shotgun (WGS) entry which is preliminary data.</text>
</comment>
<evidence type="ECO:0000313" key="1">
    <source>
        <dbReference type="EMBL" id="ORZ37339.1"/>
    </source>
</evidence>